<accession>A0ABQ6NE20</accession>
<evidence type="ECO:0000256" key="3">
    <source>
        <dbReference type="ARBA" id="ARBA00022840"/>
    </source>
</evidence>
<evidence type="ECO:0000313" key="5">
    <source>
        <dbReference type="EMBL" id="GMI58258.1"/>
    </source>
</evidence>
<feature type="region of interest" description="Disordered" evidence="4">
    <location>
        <begin position="118"/>
        <end position="137"/>
    </location>
</feature>
<comment type="caution">
    <text evidence="5">The sequence shown here is derived from an EMBL/GenBank/DDBJ whole genome shotgun (WGS) entry which is preliminary data.</text>
</comment>
<evidence type="ECO:0000256" key="4">
    <source>
        <dbReference type="SAM" id="MobiDB-lite"/>
    </source>
</evidence>
<gene>
    <name evidence="5" type="ORF">TeGR_g1345</name>
</gene>
<sequence length="496" mass="54591">MLRLLNRPASRPLNLLAVSPAAIERTSAPRLPRAPSEAPAVPRHFPADAPDPAPDACREIRHFSSSAHTPSAAPAAPPTTVLSLYNANLASGSIPDEHQLQTVSRLDRLLAEVQAHPAKYEPSADPGARSSELPSDPVVGGLLSGGGGFFESLFSDSLETRAEAPPPLSLPPAPLGLYVHGGVGCGKTYTMDLFQEAVAATVSGTCVQKVHFHAFMLDVHRQIHIAKGQGQPDALPFVVSRIVSRGRVVCFDEFQVTDIADAMILKRLFEGLFEQGCVVVATSNRPPDDLYKNGINRDSFLPFIDLLRQRNEVVSMDDSPTDYRIVHGKLQAKGVYFLKGEEGGQESYEEVFRGLVGEAKVRSTNLRTQGRNVLITESVEEKSIARLNFWDMCGKSKGAADYLVIGEHFETIFISDVPKMELKDVNLVRRFITLIDALYECECKVVILSEARPEGIFVVDEDGPTDEQFAFDRTRSRLDEMMSEQWLKRKRKGKKL</sequence>
<keyword evidence="6" id="KW-1185">Reference proteome</keyword>
<organism evidence="5 6">
    <name type="scientific">Tetraparma gracilis</name>
    <dbReference type="NCBI Taxonomy" id="2962635"/>
    <lineage>
        <taxon>Eukaryota</taxon>
        <taxon>Sar</taxon>
        <taxon>Stramenopiles</taxon>
        <taxon>Ochrophyta</taxon>
        <taxon>Bolidophyceae</taxon>
        <taxon>Parmales</taxon>
        <taxon>Triparmaceae</taxon>
        <taxon>Tetraparma</taxon>
    </lineage>
</organism>
<proteinExistence type="inferred from homology"/>
<comment type="similarity">
    <text evidence="1">Belongs to the AFG1 ATPase family.</text>
</comment>
<name>A0ABQ6NE20_9STRA</name>
<protein>
    <recommendedName>
        <fullName evidence="7">AFG1-like ATPase</fullName>
    </recommendedName>
</protein>
<dbReference type="Proteomes" id="UP001165060">
    <property type="component" value="Unassembled WGS sequence"/>
</dbReference>
<dbReference type="Gene3D" id="3.40.50.300">
    <property type="entry name" value="P-loop containing nucleotide triphosphate hydrolases"/>
    <property type="match status" value="1"/>
</dbReference>
<dbReference type="PANTHER" id="PTHR12169:SF6">
    <property type="entry name" value="AFG1-LIKE ATPASE"/>
    <property type="match status" value="1"/>
</dbReference>
<evidence type="ECO:0000313" key="6">
    <source>
        <dbReference type="Proteomes" id="UP001165060"/>
    </source>
</evidence>
<dbReference type="InterPro" id="IPR027417">
    <property type="entry name" value="P-loop_NTPase"/>
</dbReference>
<feature type="region of interest" description="Disordered" evidence="4">
    <location>
        <begin position="27"/>
        <end position="56"/>
    </location>
</feature>
<dbReference type="PANTHER" id="PTHR12169">
    <property type="entry name" value="ATPASE N2B"/>
    <property type="match status" value="1"/>
</dbReference>
<evidence type="ECO:0000256" key="2">
    <source>
        <dbReference type="ARBA" id="ARBA00022741"/>
    </source>
</evidence>
<evidence type="ECO:0000256" key="1">
    <source>
        <dbReference type="ARBA" id="ARBA00010322"/>
    </source>
</evidence>
<evidence type="ECO:0008006" key="7">
    <source>
        <dbReference type="Google" id="ProtNLM"/>
    </source>
</evidence>
<reference evidence="5 6" key="1">
    <citation type="journal article" date="2023" name="Commun. Biol.">
        <title>Genome analysis of Parmales, the sister group of diatoms, reveals the evolutionary specialization of diatoms from phago-mixotrophs to photoautotrophs.</title>
        <authorList>
            <person name="Ban H."/>
            <person name="Sato S."/>
            <person name="Yoshikawa S."/>
            <person name="Yamada K."/>
            <person name="Nakamura Y."/>
            <person name="Ichinomiya M."/>
            <person name="Sato N."/>
            <person name="Blanc-Mathieu R."/>
            <person name="Endo H."/>
            <person name="Kuwata A."/>
            <person name="Ogata H."/>
        </authorList>
    </citation>
    <scope>NUCLEOTIDE SEQUENCE [LARGE SCALE GENOMIC DNA]</scope>
</reference>
<dbReference type="EMBL" id="BRYB01006464">
    <property type="protein sequence ID" value="GMI58258.1"/>
    <property type="molecule type" value="Genomic_DNA"/>
</dbReference>
<dbReference type="Pfam" id="PF03969">
    <property type="entry name" value="AFG1_ATPase"/>
    <property type="match status" value="1"/>
</dbReference>
<keyword evidence="2" id="KW-0547">Nucleotide-binding</keyword>
<dbReference type="NCBIfam" id="NF040713">
    <property type="entry name" value="ZapE"/>
    <property type="match status" value="1"/>
</dbReference>
<dbReference type="InterPro" id="IPR005654">
    <property type="entry name" value="ATPase_AFG1-like"/>
</dbReference>
<keyword evidence="3" id="KW-0067">ATP-binding</keyword>
<dbReference type="SUPFAM" id="SSF52540">
    <property type="entry name" value="P-loop containing nucleoside triphosphate hydrolases"/>
    <property type="match status" value="1"/>
</dbReference>